<dbReference type="eggNOG" id="COG2963">
    <property type="taxonomic scope" value="Bacteria"/>
</dbReference>
<protein>
    <recommendedName>
        <fullName evidence="1">HTH-like domain-containing protein</fullName>
    </recommendedName>
</protein>
<comment type="caution">
    <text evidence="2">The sequence shown here is derived from an EMBL/GenBank/DDBJ whole genome shotgun (WGS) entry which is preliminary data.</text>
</comment>
<dbReference type="PANTHER" id="PTHR33795">
    <property type="entry name" value="INSERTION ELEMENT IS150 PROTEIN INSJ"/>
    <property type="match status" value="1"/>
</dbReference>
<dbReference type="SUPFAM" id="SSF46689">
    <property type="entry name" value="Homeodomain-like"/>
    <property type="match status" value="1"/>
</dbReference>
<dbReference type="eggNOG" id="COG2801">
    <property type="taxonomic scope" value="Bacteria"/>
</dbReference>
<accession>E3CQ14</accession>
<organism evidence="2 3">
    <name type="scientific">Streptococcus vestibularis F0396</name>
    <dbReference type="NCBI Taxonomy" id="904306"/>
    <lineage>
        <taxon>Bacteria</taxon>
        <taxon>Bacillati</taxon>
        <taxon>Bacillota</taxon>
        <taxon>Bacilli</taxon>
        <taxon>Lactobacillales</taxon>
        <taxon>Streptococcaceae</taxon>
        <taxon>Streptococcus</taxon>
    </lineage>
</organism>
<dbReference type="AlphaFoldDB" id="E3CQ14"/>
<dbReference type="Proteomes" id="UP000004896">
    <property type="component" value="Unassembled WGS sequence"/>
</dbReference>
<dbReference type="EMBL" id="AEKO01000007">
    <property type="protein sequence ID" value="EFQ59676.1"/>
    <property type="molecule type" value="Genomic_DNA"/>
</dbReference>
<reference evidence="2 3" key="1">
    <citation type="submission" date="2010-10" db="EMBL/GenBank/DDBJ databases">
        <authorList>
            <person name="Durkin A.S."/>
            <person name="Madupu R."/>
            <person name="Torralba M."/>
            <person name="Gillis M."/>
            <person name="Methe B."/>
            <person name="Sutton G."/>
            <person name="Nelson K.E."/>
        </authorList>
    </citation>
    <scope>NUCLEOTIDE SEQUENCE [LARGE SCALE GENOMIC DNA]</scope>
    <source>
        <strain evidence="2 3">F0396</strain>
    </source>
</reference>
<dbReference type="PANTHER" id="PTHR33795:SF1">
    <property type="entry name" value="INSERTION ELEMENT IS150 PROTEIN INSJ"/>
    <property type="match status" value="1"/>
</dbReference>
<dbReference type="InterPro" id="IPR052057">
    <property type="entry name" value="IS150/IS1296_orfA-like"/>
</dbReference>
<sequence length="299" mass="35155">MKLTYEDKVQIYELRKQGKSFKRLSNQFGVNISDPKYMVKLIDRYGINIVKKGKIRYHSPKFKREMFDKVLLEGCAQQSVCLDYGYGLSNQRLLNNWIVQYKKNGYTIVEKKRGKVPKKVKRARRQGRSLTARKEETAREMVVGGFRLDLLLETARLPQSTYYYQEKRLGGLDKDKELKAEIQSIYCEHKGNYGYRRMTLELRNCSFIVNHKKVQRLMKVAVLTARIHRKRNILHNKERLARKQRISFNASLKHQNQWESATQMRQSLIFQVANRGSYINTVFSSLFIVGKGDSAFHVT</sequence>
<feature type="domain" description="HTH-like" evidence="1">
    <location>
        <begin position="175"/>
        <end position="231"/>
    </location>
</feature>
<gene>
    <name evidence="2" type="ORF">HMPREF9192_1265</name>
</gene>
<evidence type="ECO:0000313" key="3">
    <source>
        <dbReference type="Proteomes" id="UP000004896"/>
    </source>
</evidence>
<proteinExistence type="predicted"/>
<evidence type="ECO:0000313" key="2">
    <source>
        <dbReference type="EMBL" id="EFQ59676.1"/>
    </source>
</evidence>
<dbReference type="InterPro" id="IPR009057">
    <property type="entry name" value="Homeodomain-like_sf"/>
</dbReference>
<evidence type="ECO:0000259" key="1">
    <source>
        <dbReference type="Pfam" id="PF13276"/>
    </source>
</evidence>
<dbReference type="InterPro" id="IPR025948">
    <property type="entry name" value="HTH-like_dom"/>
</dbReference>
<name>E3CQ14_STRVE</name>
<dbReference type="Pfam" id="PF13276">
    <property type="entry name" value="HTH_21"/>
    <property type="match status" value="1"/>
</dbReference>